<feature type="domain" description="Acyl-CoA oxidase/dehydrogenase middle" evidence="8">
    <location>
        <begin position="123"/>
        <end position="212"/>
    </location>
</feature>
<evidence type="ECO:0000313" key="10">
    <source>
        <dbReference type="EMBL" id="MBF0597933.1"/>
    </source>
</evidence>
<comment type="caution">
    <text evidence="10">The sequence shown here is derived from an EMBL/GenBank/DDBJ whole genome shotgun (WGS) entry which is preliminary data.</text>
</comment>
<keyword evidence="4 6" id="KW-0274">FAD</keyword>
<proteinExistence type="inferred from homology"/>
<dbReference type="InterPro" id="IPR036250">
    <property type="entry name" value="AcylCo_DH-like_C"/>
</dbReference>
<sequence length="382" mass="43020">MKSLYFNEDHELFRQSVIEYINKKKPFFDQWEEERQVPKSVWKEMGDMGFLGLMYDEKYGGSKVDFFYSVILMEEMARAGNAGLLGGFSVHSYMATNHINNIGSEELKQKYLVPSIAGDILGAIAFTEPNAGSDVQGITTFAKKEGDHYIINGSKTYITSGCSADYFLTLCKTEAGFDIIVIDGDAPGITRNKLNKIGLHSSDTAEIFFQDVKIPTSNLVGNEGMGFYYVMESFQLERLCCAIMAIGAMDTIIAETLEFMKNRKAFGRPIAYFQVLRHRLADYCTDLECIRSLTYETCWRFMNGEYAIKQASMCKLKATELQNEVVAGCLQMHGGAGYMEDYPIARYFRDARVGTIYGGSSEIMREIIAKVVVDDVQFGKVY</sequence>
<dbReference type="GO" id="GO:0003995">
    <property type="term" value="F:acyl-CoA dehydrogenase activity"/>
    <property type="evidence" value="ECO:0007669"/>
    <property type="project" value="InterPro"/>
</dbReference>
<dbReference type="InterPro" id="IPR046373">
    <property type="entry name" value="Acyl-CoA_Oxase/DH_mid-dom_sf"/>
</dbReference>
<dbReference type="SUPFAM" id="SSF47203">
    <property type="entry name" value="Acyl-CoA dehydrogenase C-terminal domain-like"/>
    <property type="match status" value="1"/>
</dbReference>
<keyword evidence="3 6" id="KW-0285">Flavoprotein</keyword>
<feature type="domain" description="Acyl-CoA dehydrogenase/oxidase N-terminal" evidence="9">
    <location>
        <begin position="7"/>
        <end position="119"/>
    </location>
</feature>
<comment type="cofactor">
    <cofactor evidence="1 6">
        <name>FAD</name>
        <dbReference type="ChEBI" id="CHEBI:57692"/>
    </cofactor>
</comment>
<dbReference type="FunFam" id="2.40.110.10:FF:000002">
    <property type="entry name" value="Acyl-CoA dehydrogenase fadE12"/>
    <property type="match status" value="1"/>
</dbReference>
<dbReference type="GO" id="GO:0033539">
    <property type="term" value="P:fatty acid beta-oxidation using acyl-CoA dehydrogenase"/>
    <property type="evidence" value="ECO:0007669"/>
    <property type="project" value="TreeGrafter"/>
</dbReference>
<dbReference type="InterPro" id="IPR006089">
    <property type="entry name" value="Acyl-CoA_DH_CS"/>
</dbReference>
<evidence type="ECO:0000256" key="6">
    <source>
        <dbReference type="RuleBase" id="RU362125"/>
    </source>
</evidence>
<evidence type="ECO:0000256" key="4">
    <source>
        <dbReference type="ARBA" id="ARBA00022827"/>
    </source>
</evidence>
<dbReference type="Pfam" id="PF00441">
    <property type="entry name" value="Acyl-CoA_dh_1"/>
    <property type="match status" value="1"/>
</dbReference>
<dbReference type="Pfam" id="PF02771">
    <property type="entry name" value="Acyl-CoA_dh_N"/>
    <property type="match status" value="1"/>
</dbReference>
<protein>
    <submittedName>
        <fullName evidence="10">Acyl-CoA dehydrogenase family protein</fullName>
    </submittedName>
</protein>
<accession>A0A8J7FYC8</accession>
<dbReference type="PANTHER" id="PTHR43884:SF12">
    <property type="entry name" value="ISOVALERYL-COA DEHYDROGENASE, MITOCHONDRIAL-RELATED"/>
    <property type="match status" value="1"/>
</dbReference>
<dbReference type="EMBL" id="JADGIK010000007">
    <property type="protein sequence ID" value="MBF0597933.1"/>
    <property type="molecule type" value="Genomic_DNA"/>
</dbReference>
<dbReference type="Gene3D" id="1.20.140.10">
    <property type="entry name" value="Butyryl-CoA Dehydrogenase, subunit A, domain 3"/>
    <property type="match status" value="1"/>
</dbReference>
<evidence type="ECO:0000256" key="5">
    <source>
        <dbReference type="ARBA" id="ARBA00023002"/>
    </source>
</evidence>
<evidence type="ECO:0000259" key="7">
    <source>
        <dbReference type="Pfam" id="PF00441"/>
    </source>
</evidence>
<dbReference type="Pfam" id="PF02770">
    <property type="entry name" value="Acyl-CoA_dh_M"/>
    <property type="match status" value="1"/>
</dbReference>
<dbReference type="Proteomes" id="UP000608754">
    <property type="component" value="Unassembled WGS sequence"/>
</dbReference>
<organism evidence="10 11">
    <name type="scientific">Faecalibacter rhinopitheci</name>
    <dbReference type="NCBI Taxonomy" id="2779678"/>
    <lineage>
        <taxon>Bacteria</taxon>
        <taxon>Pseudomonadati</taxon>
        <taxon>Bacteroidota</taxon>
        <taxon>Flavobacteriia</taxon>
        <taxon>Flavobacteriales</taxon>
        <taxon>Weeksellaceae</taxon>
        <taxon>Faecalibacter</taxon>
    </lineage>
</organism>
<comment type="similarity">
    <text evidence="2 6">Belongs to the acyl-CoA dehydrogenase family.</text>
</comment>
<evidence type="ECO:0000259" key="9">
    <source>
        <dbReference type="Pfam" id="PF02771"/>
    </source>
</evidence>
<feature type="domain" description="Acyl-CoA dehydrogenase/oxidase C-terminal" evidence="7">
    <location>
        <begin position="224"/>
        <end position="372"/>
    </location>
</feature>
<dbReference type="RefSeq" id="WP_194183480.1">
    <property type="nucleotide sequence ID" value="NZ_JADGIK010000007.1"/>
</dbReference>
<evidence type="ECO:0000256" key="2">
    <source>
        <dbReference type="ARBA" id="ARBA00009347"/>
    </source>
</evidence>
<keyword evidence="5 6" id="KW-0560">Oxidoreductase</keyword>
<dbReference type="PROSITE" id="PS00073">
    <property type="entry name" value="ACYL_COA_DH_2"/>
    <property type="match status" value="1"/>
</dbReference>
<dbReference type="InterPro" id="IPR013786">
    <property type="entry name" value="AcylCoA_DH/ox_N"/>
</dbReference>
<dbReference type="SUPFAM" id="SSF56645">
    <property type="entry name" value="Acyl-CoA dehydrogenase NM domain-like"/>
    <property type="match status" value="1"/>
</dbReference>
<dbReference type="Gene3D" id="1.10.540.10">
    <property type="entry name" value="Acyl-CoA dehydrogenase/oxidase, N-terminal domain"/>
    <property type="match status" value="1"/>
</dbReference>
<dbReference type="InterPro" id="IPR006091">
    <property type="entry name" value="Acyl-CoA_Oxase/DH_mid-dom"/>
</dbReference>
<dbReference type="InterPro" id="IPR009100">
    <property type="entry name" value="AcylCoA_DH/oxidase_NM_dom_sf"/>
</dbReference>
<evidence type="ECO:0000313" key="11">
    <source>
        <dbReference type="Proteomes" id="UP000608754"/>
    </source>
</evidence>
<dbReference type="InterPro" id="IPR037069">
    <property type="entry name" value="AcylCoA_DH/ox_N_sf"/>
</dbReference>
<dbReference type="PANTHER" id="PTHR43884">
    <property type="entry name" value="ACYL-COA DEHYDROGENASE"/>
    <property type="match status" value="1"/>
</dbReference>
<dbReference type="InterPro" id="IPR009075">
    <property type="entry name" value="AcylCo_DH/oxidase_C"/>
</dbReference>
<dbReference type="FunFam" id="1.20.140.10:FF:000001">
    <property type="entry name" value="Acyl-CoA dehydrogenase"/>
    <property type="match status" value="1"/>
</dbReference>
<dbReference type="FunFam" id="1.10.540.10:FF:000026">
    <property type="entry name" value="Acyl-CoA dehydrogenase medium chain"/>
    <property type="match status" value="1"/>
</dbReference>
<reference evidence="10" key="1">
    <citation type="submission" date="2020-10" db="EMBL/GenBank/DDBJ databases">
        <authorList>
            <person name="Lu T."/>
            <person name="Wang Q."/>
            <person name="Han X."/>
        </authorList>
    </citation>
    <scope>NUCLEOTIDE SEQUENCE</scope>
    <source>
        <strain evidence="10">WQ 117</strain>
    </source>
</reference>
<dbReference type="GO" id="GO:0046359">
    <property type="term" value="P:butyrate catabolic process"/>
    <property type="evidence" value="ECO:0007669"/>
    <property type="project" value="TreeGrafter"/>
</dbReference>
<evidence type="ECO:0000256" key="1">
    <source>
        <dbReference type="ARBA" id="ARBA00001974"/>
    </source>
</evidence>
<name>A0A8J7FYC8_9FLAO</name>
<evidence type="ECO:0000256" key="3">
    <source>
        <dbReference type="ARBA" id="ARBA00022630"/>
    </source>
</evidence>
<dbReference type="GO" id="GO:0050660">
    <property type="term" value="F:flavin adenine dinucleotide binding"/>
    <property type="evidence" value="ECO:0007669"/>
    <property type="project" value="InterPro"/>
</dbReference>
<dbReference type="AlphaFoldDB" id="A0A8J7FYC8"/>
<keyword evidence="11" id="KW-1185">Reference proteome</keyword>
<evidence type="ECO:0000259" key="8">
    <source>
        <dbReference type="Pfam" id="PF02770"/>
    </source>
</evidence>
<dbReference type="Gene3D" id="2.40.110.10">
    <property type="entry name" value="Butyryl-CoA Dehydrogenase, subunit A, domain 2"/>
    <property type="match status" value="1"/>
</dbReference>
<gene>
    <name evidence="10" type="ORF">IM532_10860</name>
</gene>